<dbReference type="AlphaFoldDB" id="J7SAA1"/>
<evidence type="ECO:0000313" key="2">
    <source>
        <dbReference type="Proteomes" id="UP000006310"/>
    </source>
</evidence>
<evidence type="ECO:0000313" key="1">
    <source>
        <dbReference type="EMBL" id="CCK71981.1"/>
    </source>
</evidence>
<dbReference type="Proteomes" id="UP000006310">
    <property type="component" value="Chromosome 9"/>
</dbReference>
<sequence>MTTMVSTLHDVYKEPELRVGDGRPLVWRLLMNTPRLSVTVLENGNLIMDYTPVSDWVRARRVSLCSLYMSAVASVDAFKAARRRELQQSAVYLRENIFTDHRENSELLVPGAVLAAGAFLVGTIVSNGRNWRGARSNGPAVQHLLGGLTTSFPSKVVTPLVLASVVLSQWVPTTWRNFVAVLQRDVLPQEFTAQWDSLYRRVYVEGVLQRSGQLRSLLQETLPELCGRYRRLLLERAGML</sequence>
<dbReference type="KEGG" id="kng:KNAG_0I01960"/>
<dbReference type="GeneID" id="34527724"/>
<dbReference type="RefSeq" id="XP_022466226.1">
    <property type="nucleotide sequence ID" value="XM_022609873.1"/>
</dbReference>
<dbReference type="eggNOG" id="ENOG502S31N">
    <property type="taxonomic scope" value="Eukaryota"/>
</dbReference>
<dbReference type="OMA" id="KYKVCKG"/>
<dbReference type="EMBL" id="HE978322">
    <property type="protein sequence ID" value="CCK71981.1"/>
    <property type="molecule type" value="Genomic_DNA"/>
</dbReference>
<keyword evidence="2" id="KW-1185">Reference proteome</keyword>
<dbReference type="HOGENOM" id="CLU_093584_0_0_1"/>
<dbReference type="OrthoDB" id="4039294at2759"/>
<proteinExistence type="predicted"/>
<accession>J7SAA1</accession>
<protein>
    <submittedName>
        <fullName evidence="1">Uncharacterized protein</fullName>
    </submittedName>
</protein>
<dbReference type="STRING" id="1071383.J7SAA1"/>
<reference evidence="1 2" key="1">
    <citation type="journal article" date="2011" name="Proc. Natl. Acad. Sci. U.S.A.">
        <title>Evolutionary erosion of yeast sex chromosomes by mating-type switching accidents.</title>
        <authorList>
            <person name="Gordon J.L."/>
            <person name="Armisen D."/>
            <person name="Proux-Wera E."/>
            <person name="Oheigeartaigh S.S."/>
            <person name="Byrne K.P."/>
            <person name="Wolfe K.H."/>
        </authorList>
    </citation>
    <scope>NUCLEOTIDE SEQUENCE [LARGE SCALE GENOMIC DNA]</scope>
    <source>
        <strain evidence="2">ATCC MYA-139 / BCRC 22969 / CBS 8797 / CCRC 22969 / KCTC 17520 / NBRC 10181 / NCYC 3082</strain>
    </source>
</reference>
<name>J7SAA1_HUIN7</name>
<organism evidence="1 2">
    <name type="scientific">Huiozyma naganishii (strain ATCC MYA-139 / BCRC 22969 / CBS 8797 / KCTC 17520 / NBRC 10181 / NCYC 3082 / Yp74L-3)</name>
    <name type="common">Yeast</name>
    <name type="synonym">Kazachstania naganishii</name>
    <dbReference type="NCBI Taxonomy" id="1071383"/>
    <lineage>
        <taxon>Eukaryota</taxon>
        <taxon>Fungi</taxon>
        <taxon>Dikarya</taxon>
        <taxon>Ascomycota</taxon>
        <taxon>Saccharomycotina</taxon>
        <taxon>Saccharomycetes</taxon>
        <taxon>Saccharomycetales</taxon>
        <taxon>Saccharomycetaceae</taxon>
        <taxon>Huiozyma</taxon>
    </lineage>
</organism>
<reference evidence="2" key="2">
    <citation type="submission" date="2012-08" db="EMBL/GenBank/DDBJ databases">
        <title>Genome sequence of Kazachstania naganishii.</title>
        <authorList>
            <person name="Gordon J.L."/>
            <person name="Armisen D."/>
            <person name="Proux-Wera E."/>
            <person name="OhEigeartaigh S.S."/>
            <person name="Byrne K.P."/>
            <person name="Wolfe K.H."/>
        </authorList>
    </citation>
    <scope>NUCLEOTIDE SEQUENCE [LARGE SCALE GENOMIC DNA]</scope>
    <source>
        <strain evidence="2">ATCC MYA-139 / BCRC 22969 / CBS 8797 / CCRC 22969 / KCTC 17520 / NBRC 10181 / NCYC 3082</strain>
    </source>
</reference>
<gene>
    <name evidence="1" type="primary">KNAG0I01960</name>
    <name evidence="1" type="ordered locus">KNAG_0I01960</name>
</gene>